<evidence type="ECO:0000313" key="3">
    <source>
        <dbReference type="Proteomes" id="UP000580891"/>
    </source>
</evidence>
<feature type="transmembrane region" description="Helical" evidence="1">
    <location>
        <begin position="37"/>
        <end position="56"/>
    </location>
</feature>
<keyword evidence="3" id="KW-1185">Reference proteome</keyword>
<protein>
    <submittedName>
        <fullName evidence="2">Putative membrane protein</fullName>
    </submittedName>
</protein>
<keyword evidence="1" id="KW-0812">Transmembrane</keyword>
<dbReference type="Proteomes" id="UP000580891">
    <property type="component" value="Unassembled WGS sequence"/>
</dbReference>
<evidence type="ECO:0000313" key="2">
    <source>
        <dbReference type="EMBL" id="MBA2872681.1"/>
    </source>
</evidence>
<feature type="transmembrane region" description="Helical" evidence="1">
    <location>
        <begin position="87"/>
        <end position="107"/>
    </location>
</feature>
<feature type="transmembrane region" description="Helical" evidence="1">
    <location>
        <begin position="12"/>
        <end position="31"/>
    </location>
</feature>
<name>A0A7W0BXT2_9BACL</name>
<comment type="caution">
    <text evidence="2">The sequence shown here is derived from an EMBL/GenBank/DDBJ whole genome shotgun (WGS) entry which is preliminary data.</text>
</comment>
<evidence type="ECO:0000256" key="1">
    <source>
        <dbReference type="SAM" id="Phobius"/>
    </source>
</evidence>
<sequence>MIEFQLGMNISMIVSGMFSFTTGIILISLYPLHVAEVTIATASIGMICGGIMGGMLDSQSFLTGFSNGFMTGMMAPMFGALMTVQSIVFYFTEFFMVFSYALIVIAARRSMFVK</sequence>
<reference evidence="2 3" key="1">
    <citation type="submission" date="2020-07" db="EMBL/GenBank/DDBJ databases">
        <title>Genomic Encyclopedia of Type Strains, Phase IV (KMG-IV): sequencing the most valuable type-strain genomes for metagenomic binning, comparative biology and taxonomic classification.</title>
        <authorList>
            <person name="Goeker M."/>
        </authorList>
    </citation>
    <scope>NUCLEOTIDE SEQUENCE [LARGE SCALE GENOMIC DNA]</scope>
    <source>
        <strain evidence="2 3">DSM 25220</strain>
    </source>
</reference>
<keyword evidence="1" id="KW-1133">Transmembrane helix</keyword>
<dbReference type="AlphaFoldDB" id="A0A7W0BXT2"/>
<organism evidence="2 3">
    <name type="scientific">[Anoxybacillus] calidus</name>
    <dbReference type="NCBI Taxonomy" id="575178"/>
    <lineage>
        <taxon>Bacteria</taxon>
        <taxon>Bacillati</taxon>
        <taxon>Bacillota</taxon>
        <taxon>Bacilli</taxon>
        <taxon>Bacillales</taxon>
        <taxon>Anoxybacillaceae</taxon>
        <taxon>Paranoxybacillus</taxon>
    </lineage>
</organism>
<proteinExistence type="predicted"/>
<accession>A0A7W0BXT2</accession>
<keyword evidence="1" id="KW-0472">Membrane</keyword>
<dbReference type="EMBL" id="JACDUU010000008">
    <property type="protein sequence ID" value="MBA2872681.1"/>
    <property type="molecule type" value="Genomic_DNA"/>
</dbReference>
<dbReference type="RefSeq" id="WP_181538438.1">
    <property type="nucleotide sequence ID" value="NZ_JACDUU010000008.1"/>
</dbReference>
<gene>
    <name evidence="2" type="ORF">HNQ85_002993</name>
</gene>